<keyword evidence="5" id="KW-1185">Reference proteome</keyword>
<dbReference type="InterPro" id="IPR034660">
    <property type="entry name" value="DinB/YfiT-like"/>
</dbReference>
<feature type="binding site" evidence="3">
    <location>
        <position position="139"/>
    </location>
    <ligand>
        <name>a divalent metal cation</name>
        <dbReference type="ChEBI" id="CHEBI:60240"/>
    </ligand>
</feature>
<organism evidence="4 5">
    <name type="scientific">Peribacillus cavernae</name>
    <dbReference type="NCBI Taxonomy" id="1674310"/>
    <lineage>
        <taxon>Bacteria</taxon>
        <taxon>Bacillati</taxon>
        <taxon>Bacillota</taxon>
        <taxon>Bacilli</taxon>
        <taxon>Bacillales</taxon>
        <taxon>Bacillaceae</taxon>
        <taxon>Peribacillus</taxon>
    </lineage>
</organism>
<gene>
    <name evidence="4" type="ORF">ELQ35_01110</name>
</gene>
<dbReference type="GO" id="GO:0046872">
    <property type="term" value="F:metal ion binding"/>
    <property type="evidence" value="ECO:0007669"/>
    <property type="project" value="UniProtKB-KW"/>
</dbReference>
<dbReference type="SUPFAM" id="SSF109854">
    <property type="entry name" value="DinB/YfiT-like putative metalloenzymes"/>
    <property type="match status" value="1"/>
</dbReference>
<dbReference type="EMBL" id="RYZZ01000001">
    <property type="protein sequence ID" value="RUQ32718.1"/>
    <property type="molecule type" value="Genomic_DNA"/>
</dbReference>
<evidence type="ECO:0000313" key="5">
    <source>
        <dbReference type="Proteomes" id="UP000267430"/>
    </source>
</evidence>
<feature type="binding site" evidence="3">
    <location>
        <position position="135"/>
    </location>
    <ligand>
        <name>a divalent metal cation</name>
        <dbReference type="ChEBI" id="CHEBI:60240"/>
    </ligand>
</feature>
<reference evidence="4 5" key="1">
    <citation type="submission" date="2018-12" db="EMBL/GenBank/DDBJ databases">
        <title>Bacillus chawlae sp. nov., Bacillus glennii sp. nov., and Bacillus saganii sp. nov. Isolated from the Vehicle Assembly Building at Kennedy Space Center where the Viking Spacecraft were Assembled.</title>
        <authorList>
            <person name="Seuylemezian A."/>
            <person name="Vaishampayan P."/>
        </authorList>
    </citation>
    <scope>NUCLEOTIDE SEQUENCE [LARGE SCALE GENOMIC DNA]</scope>
    <source>
        <strain evidence="4 5">L5</strain>
    </source>
</reference>
<proteinExistence type="inferred from homology"/>
<accession>A0A433HWM8</accession>
<evidence type="ECO:0000256" key="3">
    <source>
        <dbReference type="PIRSR" id="PIRSR607837-1"/>
    </source>
</evidence>
<dbReference type="Pfam" id="PF05163">
    <property type="entry name" value="DinB"/>
    <property type="match status" value="1"/>
</dbReference>
<name>A0A433HWM8_9BACI</name>
<dbReference type="PANTHER" id="PTHR37302:SF1">
    <property type="entry name" value="PROTEIN DINB"/>
    <property type="match status" value="1"/>
</dbReference>
<comment type="caution">
    <text evidence="4">The sequence shown here is derived from an EMBL/GenBank/DDBJ whole genome shotgun (WGS) entry which is preliminary data.</text>
</comment>
<comment type="similarity">
    <text evidence="1">Belongs to the DinB family.</text>
</comment>
<evidence type="ECO:0000256" key="1">
    <source>
        <dbReference type="ARBA" id="ARBA00008635"/>
    </source>
</evidence>
<keyword evidence="2 3" id="KW-0479">Metal-binding</keyword>
<sequence>MNVSLQFFDYHLWANALVFKHVKELPADIYHQEVQSSFPSLYETFFHMYQVDHVWLSTLKKESFDKIAADVQHLKDKNQEKSIEVLEESFIQMGEKYNQFIQKLEDLHAKISIHHPSYGTLTTSYFELLQHVVNHGTYHRGNITSILRQLGYQGQPTDYVSYLYETKD</sequence>
<evidence type="ECO:0000256" key="2">
    <source>
        <dbReference type="ARBA" id="ARBA00022723"/>
    </source>
</evidence>
<feature type="binding site" evidence="3">
    <location>
        <position position="47"/>
    </location>
    <ligand>
        <name>a divalent metal cation</name>
        <dbReference type="ChEBI" id="CHEBI:60240"/>
    </ligand>
</feature>
<dbReference type="PANTHER" id="PTHR37302">
    <property type="entry name" value="SLR1116 PROTEIN"/>
    <property type="match status" value="1"/>
</dbReference>
<protein>
    <submittedName>
        <fullName evidence="4">Damage-inducible protein DinB</fullName>
    </submittedName>
</protein>
<dbReference type="OrthoDB" id="9811413at2"/>
<dbReference type="InterPro" id="IPR007837">
    <property type="entry name" value="DinB"/>
</dbReference>
<evidence type="ECO:0000313" key="4">
    <source>
        <dbReference type="EMBL" id="RUQ32718.1"/>
    </source>
</evidence>
<dbReference type="Gene3D" id="1.20.120.450">
    <property type="entry name" value="dinb family like domain"/>
    <property type="match status" value="1"/>
</dbReference>
<dbReference type="Proteomes" id="UP000267430">
    <property type="component" value="Unassembled WGS sequence"/>
</dbReference>
<dbReference type="AlphaFoldDB" id="A0A433HWM8"/>
<dbReference type="RefSeq" id="WP_126863009.1">
    <property type="nucleotide sequence ID" value="NZ_JAUSTX010000003.1"/>
</dbReference>